<dbReference type="PROSITE" id="PS50043">
    <property type="entry name" value="HTH_LUXR_2"/>
    <property type="match status" value="1"/>
</dbReference>
<dbReference type="PANTHER" id="PTHR44688:SF16">
    <property type="entry name" value="DNA-BINDING TRANSCRIPTIONAL ACTIVATOR DEVR_DOSR"/>
    <property type="match status" value="1"/>
</dbReference>
<dbReference type="EMBL" id="BMID01000001">
    <property type="protein sequence ID" value="GGA06251.1"/>
    <property type="molecule type" value="Genomic_DNA"/>
</dbReference>
<evidence type="ECO:0000256" key="2">
    <source>
        <dbReference type="ARBA" id="ARBA00023125"/>
    </source>
</evidence>
<sequence length="254" mass="27323">MTNSVNPWVDISIQSLVKALSTAPRKATSFELARGILKASRRLGAISLSYHLVPQFSSVIGCRSFTYFASERALSHSQPSEEIAAAVSTCHRYVISCGRPVSLAVATEHFRSDEPELIAKITDKVSDKGVIDEFMVPVFGPYGLNAVISFGFDCSVAEVDPTTLVLLESFSSAVHNGLVAYYSDATVEKAGLSDRENEVLKWIARGKSSSDIATILDLSASSIDTYTRRVFKKLGVHDRVSAAISGISQGVIAA</sequence>
<proteinExistence type="predicted"/>
<protein>
    <recommendedName>
        <fullName evidence="4">HTH luxR-type domain-containing protein</fullName>
    </recommendedName>
</protein>
<dbReference type="InterPro" id="IPR016032">
    <property type="entry name" value="Sig_transdc_resp-reg_C-effctor"/>
</dbReference>
<reference evidence="6" key="1">
    <citation type="journal article" date="2019" name="Int. J. Syst. Evol. Microbiol.">
        <title>The Global Catalogue of Microorganisms (GCM) 10K type strain sequencing project: providing services to taxonomists for standard genome sequencing and annotation.</title>
        <authorList>
            <consortium name="The Broad Institute Genomics Platform"/>
            <consortium name="The Broad Institute Genome Sequencing Center for Infectious Disease"/>
            <person name="Wu L."/>
            <person name="Ma J."/>
        </authorList>
    </citation>
    <scope>NUCLEOTIDE SEQUENCE [LARGE SCALE GENOMIC DNA]</scope>
    <source>
        <strain evidence="6">CGMCC 1.15297</strain>
    </source>
</reference>
<dbReference type="InterPro" id="IPR036388">
    <property type="entry name" value="WH-like_DNA-bd_sf"/>
</dbReference>
<comment type="caution">
    <text evidence="5">The sequence shown here is derived from an EMBL/GenBank/DDBJ whole genome shotgun (WGS) entry which is preliminary data.</text>
</comment>
<keyword evidence="3" id="KW-0804">Transcription</keyword>
<evidence type="ECO:0000256" key="1">
    <source>
        <dbReference type="ARBA" id="ARBA00023015"/>
    </source>
</evidence>
<evidence type="ECO:0000313" key="5">
    <source>
        <dbReference type="EMBL" id="GGA06251.1"/>
    </source>
</evidence>
<gene>
    <name evidence="5" type="ORF">GCM10010923_15110</name>
</gene>
<name>A0ABQ1FBU0_9SPHN</name>
<keyword evidence="2" id="KW-0238">DNA-binding</keyword>
<evidence type="ECO:0000256" key="3">
    <source>
        <dbReference type="ARBA" id="ARBA00023163"/>
    </source>
</evidence>
<keyword evidence="6" id="KW-1185">Reference proteome</keyword>
<dbReference type="PROSITE" id="PS00622">
    <property type="entry name" value="HTH_LUXR_1"/>
    <property type="match status" value="1"/>
</dbReference>
<dbReference type="RefSeq" id="WP_188642116.1">
    <property type="nucleotide sequence ID" value="NZ_BMID01000001.1"/>
</dbReference>
<dbReference type="CDD" id="cd06170">
    <property type="entry name" value="LuxR_C_like"/>
    <property type="match status" value="1"/>
</dbReference>
<dbReference type="PANTHER" id="PTHR44688">
    <property type="entry name" value="DNA-BINDING TRANSCRIPTIONAL ACTIVATOR DEVR_DOSR"/>
    <property type="match status" value="1"/>
</dbReference>
<dbReference type="InterPro" id="IPR000792">
    <property type="entry name" value="Tscrpt_reg_LuxR_C"/>
</dbReference>
<dbReference type="Proteomes" id="UP000603317">
    <property type="component" value="Unassembled WGS sequence"/>
</dbReference>
<dbReference type="SUPFAM" id="SSF46894">
    <property type="entry name" value="C-terminal effector domain of the bipartite response regulators"/>
    <property type="match status" value="1"/>
</dbReference>
<keyword evidence="1" id="KW-0805">Transcription regulation</keyword>
<dbReference type="Gene3D" id="1.10.10.10">
    <property type="entry name" value="Winged helix-like DNA-binding domain superfamily/Winged helix DNA-binding domain"/>
    <property type="match status" value="1"/>
</dbReference>
<dbReference type="PRINTS" id="PR00038">
    <property type="entry name" value="HTHLUXR"/>
</dbReference>
<dbReference type="Pfam" id="PF00196">
    <property type="entry name" value="GerE"/>
    <property type="match status" value="1"/>
</dbReference>
<accession>A0ABQ1FBU0</accession>
<organism evidence="5 6">
    <name type="scientific">Blastomonas marina</name>
    <dbReference type="NCBI Taxonomy" id="1867408"/>
    <lineage>
        <taxon>Bacteria</taxon>
        <taxon>Pseudomonadati</taxon>
        <taxon>Pseudomonadota</taxon>
        <taxon>Alphaproteobacteria</taxon>
        <taxon>Sphingomonadales</taxon>
        <taxon>Sphingomonadaceae</taxon>
        <taxon>Blastomonas</taxon>
    </lineage>
</organism>
<feature type="domain" description="HTH luxR-type" evidence="4">
    <location>
        <begin position="185"/>
        <end position="250"/>
    </location>
</feature>
<evidence type="ECO:0000313" key="6">
    <source>
        <dbReference type="Proteomes" id="UP000603317"/>
    </source>
</evidence>
<dbReference type="SMART" id="SM00421">
    <property type="entry name" value="HTH_LUXR"/>
    <property type="match status" value="1"/>
</dbReference>
<evidence type="ECO:0000259" key="4">
    <source>
        <dbReference type="PROSITE" id="PS50043"/>
    </source>
</evidence>